<organism evidence="2 3">
    <name type="scientific">Eumeta variegata</name>
    <name type="common">Bagworm moth</name>
    <name type="synonym">Eumeta japonica</name>
    <dbReference type="NCBI Taxonomy" id="151549"/>
    <lineage>
        <taxon>Eukaryota</taxon>
        <taxon>Metazoa</taxon>
        <taxon>Ecdysozoa</taxon>
        <taxon>Arthropoda</taxon>
        <taxon>Hexapoda</taxon>
        <taxon>Insecta</taxon>
        <taxon>Pterygota</taxon>
        <taxon>Neoptera</taxon>
        <taxon>Endopterygota</taxon>
        <taxon>Lepidoptera</taxon>
        <taxon>Glossata</taxon>
        <taxon>Ditrysia</taxon>
        <taxon>Tineoidea</taxon>
        <taxon>Psychidae</taxon>
        <taxon>Oiketicinae</taxon>
        <taxon>Eumeta</taxon>
    </lineage>
</organism>
<dbReference type="Proteomes" id="UP000299102">
    <property type="component" value="Unassembled WGS sequence"/>
</dbReference>
<dbReference type="InterPro" id="IPR006578">
    <property type="entry name" value="MADF-dom"/>
</dbReference>
<protein>
    <recommendedName>
        <fullName evidence="1">MADF domain-containing protein</fullName>
    </recommendedName>
</protein>
<dbReference type="OrthoDB" id="6159213at2759"/>
<dbReference type="Pfam" id="PF10545">
    <property type="entry name" value="MADF_DNA_bdg"/>
    <property type="match status" value="1"/>
</dbReference>
<evidence type="ECO:0000313" key="2">
    <source>
        <dbReference type="EMBL" id="GBP53193.1"/>
    </source>
</evidence>
<evidence type="ECO:0000259" key="1">
    <source>
        <dbReference type="PROSITE" id="PS51029"/>
    </source>
</evidence>
<reference evidence="2 3" key="1">
    <citation type="journal article" date="2019" name="Commun. Biol.">
        <title>The bagworm genome reveals a unique fibroin gene that provides high tensile strength.</title>
        <authorList>
            <person name="Kono N."/>
            <person name="Nakamura H."/>
            <person name="Ohtoshi R."/>
            <person name="Tomita M."/>
            <person name="Numata K."/>
            <person name="Arakawa K."/>
        </authorList>
    </citation>
    <scope>NUCLEOTIDE SEQUENCE [LARGE SCALE GENOMIC DNA]</scope>
</reference>
<name>A0A4C1WQC1_EUMVA</name>
<evidence type="ECO:0000313" key="3">
    <source>
        <dbReference type="Proteomes" id="UP000299102"/>
    </source>
</evidence>
<comment type="caution">
    <text evidence="2">The sequence shown here is derived from an EMBL/GenBank/DDBJ whole genome shotgun (WGS) entry which is preliminary data.</text>
</comment>
<dbReference type="AlphaFoldDB" id="A0A4C1WQC1"/>
<dbReference type="EMBL" id="BGZK01000618">
    <property type="protein sequence ID" value="GBP53193.1"/>
    <property type="molecule type" value="Genomic_DNA"/>
</dbReference>
<gene>
    <name evidence="2" type="ORF">EVAR_8970_1</name>
</gene>
<feature type="domain" description="MADF" evidence="1">
    <location>
        <begin position="49"/>
        <end position="142"/>
    </location>
</feature>
<proteinExistence type="predicted"/>
<dbReference type="PROSITE" id="PS51029">
    <property type="entry name" value="MADF"/>
    <property type="match status" value="1"/>
</dbReference>
<sequence>MIAQIDRVSTTPDNRFTDMAKLPEELVFKEFRRSCSHYAGFGKNTEIENLIALVQERPVLWDKTEDDYKDKKLSLKAWHEVDLIRKLNLDELEEKEGRRWPDKISITLDTRHIIIASINRQHLRKISIWMSLWHNFIEMESRVTSKSIQRLESKFGSNRVRNRQRDRYLDRERQSDRLMRKMREFVPRPRGSSRCEN</sequence>
<accession>A0A4C1WQC1</accession>
<keyword evidence="3" id="KW-1185">Reference proteome</keyword>